<gene>
    <name evidence="2" type="ORF">IEE83_20425</name>
</gene>
<evidence type="ECO:0000256" key="1">
    <source>
        <dbReference type="SAM" id="MobiDB-lite"/>
    </source>
</evidence>
<accession>A0ABR9WFR1</accession>
<dbReference type="Proteomes" id="UP000634134">
    <property type="component" value="Unassembled WGS sequence"/>
</dbReference>
<evidence type="ECO:0000313" key="3">
    <source>
        <dbReference type="Proteomes" id="UP000634134"/>
    </source>
</evidence>
<evidence type="ECO:0008006" key="4">
    <source>
        <dbReference type="Google" id="ProtNLM"/>
    </source>
</evidence>
<feature type="compositionally biased region" description="Polar residues" evidence="1">
    <location>
        <begin position="19"/>
        <end position="32"/>
    </location>
</feature>
<evidence type="ECO:0000313" key="2">
    <source>
        <dbReference type="EMBL" id="MBE9464260.1"/>
    </source>
</evidence>
<name>A0ABR9WFR1_9BACT</name>
<proteinExistence type="predicted"/>
<feature type="region of interest" description="Disordered" evidence="1">
    <location>
        <begin position="1"/>
        <end position="32"/>
    </location>
</feature>
<dbReference type="EMBL" id="JACYGY010000001">
    <property type="protein sequence ID" value="MBE9464260.1"/>
    <property type="molecule type" value="Genomic_DNA"/>
</dbReference>
<feature type="compositionally biased region" description="Basic and acidic residues" evidence="1">
    <location>
        <begin position="1"/>
        <end position="17"/>
    </location>
</feature>
<protein>
    <recommendedName>
        <fullName evidence="4">1,4-alpha-glucan branching enzyme</fullName>
    </recommendedName>
</protein>
<comment type="caution">
    <text evidence="2">The sequence shown here is derived from an EMBL/GenBank/DDBJ whole genome shotgun (WGS) entry which is preliminary data.</text>
</comment>
<reference evidence="3" key="1">
    <citation type="submission" date="2023-07" db="EMBL/GenBank/DDBJ databases">
        <title>Dyadobacter sp. nov 'subterranea' isolated from contaminted grondwater.</title>
        <authorList>
            <person name="Szabo I."/>
            <person name="Al-Omari J."/>
            <person name="Szerdahelyi S.G."/>
            <person name="Rado J."/>
        </authorList>
    </citation>
    <scope>NUCLEOTIDE SEQUENCE [LARGE SCALE GENOMIC DNA]</scope>
    <source>
        <strain evidence="3">UP-52</strain>
    </source>
</reference>
<keyword evidence="3" id="KW-1185">Reference proteome</keyword>
<organism evidence="2 3">
    <name type="scientific">Dyadobacter subterraneus</name>
    <dbReference type="NCBI Taxonomy" id="2773304"/>
    <lineage>
        <taxon>Bacteria</taxon>
        <taxon>Pseudomonadati</taxon>
        <taxon>Bacteroidota</taxon>
        <taxon>Cytophagia</taxon>
        <taxon>Cytophagales</taxon>
        <taxon>Spirosomataceae</taxon>
        <taxon>Dyadobacter</taxon>
    </lineage>
</organism>
<sequence>MSTTNHDEIRAWVEKRKGTPSTVKGTGNKNDNSGILRIDFPGYSGKDTLEAISWDDFFKKFDESNLEFLYQNETAGGKESRFNKFVSKK</sequence>